<protein>
    <submittedName>
        <fullName evidence="1">Uncharacterized protein</fullName>
    </submittedName>
</protein>
<evidence type="ECO:0000313" key="1">
    <source>
        <dbReference type="EMBL" id="KKN21788.1"/>
    </source>
</evidence>
<name>A0A0F9RXA4_9ZZZZ</name>
<gene>
    <name evidence="1" type="ORF">LCGC14_0921910</name>
</gene>
<comment type="caution">
    <text evidence="1">The sequence shown here is derived from an EMBL/GenBank/DDBJ whole genome shotgun (WGS) entry which is preliminary data.</text>
</comment>
<accession>A0A0F9RXA4</accession>
<dbReference type="AlphaFoldDB" id="A0A0F9RXA4"/>
<sequence>MKLKTLSIAMMALAATGVANADEILDMQKNA</sequence>
<reference evidence="1" key="1">
    <citation type="journal article" date="2015" name="Nature">
        <title>Complex archaea that bridge the gap between prokaryotes and eukaryotes.</title>
        <authorList>
            <person name="Spang A."/>
            <person name="Saw J.H."/>
            <person name="Jorgensen S.L."/>
            <person name="Zaremba-Niedzwiedzka K."/>
            <person name="Martijn J."/>
            <person name="Lind A.E."/>
            <person name="van Eijk R."/>
            <person name="Schleper C."/>
            <person name="Guy L."/>
            <person name="Ettema T.J."/>
        </authorList>
    </citation>
    <scope>NUCLEOTIDE SEQUENCE</scope>
</reference>
<dbReference type="EMBL" id="LAZR01003119">
    <property type="protein sequence ID" value="KKN21788.1"/>
    <property type="molecule type" value="Genomic_DNA"/>
</dbReference>
<feature type="non-terminal residue" evidence="1">
    <location>
        <position position="31"/>
    </location>
</feature>
<organism evidence="1">
    <name type="scientific">marine sediment metagenome</name>
    <dbReference type="NCBI Taxonomy" id="412755"/>
    <lineage>
        <taxon>unclassified sequences</taxon>
        <taxon>metagenomes</taxon>
        <taxon>ecological metagenomes</taxon>
    </lineage>
</organism>
<proteinExistence type="predicted"/>